<organism evidence="2 3">
    <name type="scientific">Paenibacillus amylolyticus</name>
    <dbReference type="NCBI Taxonomy" id="1451"/>
    <lineage>
        <taxon>Bacteria</taxon>
        <taxon>Bacillati</taxon>
        <taxon>Bacillota</taxon>
        <taxon>Bacilli</taxon>
        <taxon>Bacillales</taxon>
        <taxon>Paenibacillaceae</taxon>
        <taxon>Paenibacillus</taxon>
    </lineage>
</organism>
<dbReference type="PANTHER" id="PTHR21310">
    <property type="entry name" value="AMINOGLYCOSIDE PHOSPHOTRANSFERASE-RELATED-RELATED"/>
    <property type="match status" value="1"/>
</dbReference>
<reference evidence="3" key="2">
    <citation type="submission" date="2016-01" db="EMBL/GenBank/DDBJ databases">
        <title>Draft Genome Sequence of Paenibacillus amylolyticus Heshi-A3 that Was Isolated from Fermented Rice Bran with Aging Salted Mackerel, Which Was Named Heshiko as Traditional Fermented Seafood in Japan.</title>
        <authorList>
            <person name="Akuzawa S."/>
            <person name="Nakagawa J."/>
            <person name="Kanekatsu T."/>
            <person name="Kubota E."/>
            <person name="Ohtake R."/>
            <person name="Suzuki T."/>
            <person name="Kanesaki Y."/>
        </authorList>
    </citation>
    <scope>NUCLEOTIDE SEQUENCE [LARGE SCALE GENOMIC DNA]</scope>
    <source>
        <strain evidence="3">Heshi-A3</strain>
    </source>
</reference>
<dbReference type="EMBL" id="BCNV01000011">
    <property type="protein sequence ID" value="GAS85576.1"/>
    <property type="molecule type" value="Genomic_DNA"/>
</dbReference>
<evidence type="ECO:0000313" key="2">
    <source>
        <dbReference type="EMBL" id="GAS85576.1"/>
    </source>
</evidence>
<reference evidence="2 3" key="1">
    <citation type="journal article" date="2016" name="Genome Announc.">
        <title>Draft Genome Sequence of Paenibacillus amylolyticus Heshi-A3, Isolated from Fermented Rice Bran in a Japanese Fermented Seafood Dish.</title>
        <authorList>
            <person name="Akuzawa S."/>
            <person name="Nagaoka J."/>
            <person name="Kanekatsu M."/>
            <person name="Kubota E."/>
            <person name="Ohtake R."/>
            <person name="Suzuki T."/>
            <person name="Kanesaki Y."/>
        </authorList>
    </citation>
    <scope>NUCLEOTIDE SEQUENCE [LARGE SCALE GENOMIC DNA]</scope>
    <source>
        <strain evidence="2 3">Heshi-A3</strain>
    </source>
</reference>
<dbReference type="Gene3D" id="3.90.1200.10">
    <property type="match status" value="1"/>
</dbReference>
<feature type="domain" description="Aminoglycoside phosphotransferase" evidence="1">
    <location>
        <begin position="28"/>
        <end position="263"/>
    </location>
</feature>
<dbReference type="Gene3D" id="3.30.200.150">
    <property type="match status" value="1"/>
</dbReference>
<dbReference type="SUPFAM" id="SSF56112">
    <property type="entry name" value="Protein kinase-like (PK-like)"/>
    <property type="match status" value="1"/>
</dbReference>
<dbReference type="InterPro" id="IPR011009">
    <property type="entry name" value="Kinase-like_dom_sf"/>
</dbReference>
<dbReference type="AlphaFoldDB" id="A0A100VT16"/>
<dbReference type="Pfam" id="PF01636">
    <property type="entry name" value="APH"/>
    <property type="match status" value="1"/>
</dbReference>
<sequence>MKNSVVNQAEQIASDFLQEKVKCSHHIIGKGFVNQVCLVETASHKVIVRMNNPDTYPTFLKEKWCIERATSAGIPGPETLSVGVNAEHAYMIQTVVEGDDGLDTTVPPSMIWRKLGEYTQRLQAIPVTGFGRDLHNSVQDRFYSPPHAGSDGSWQGYVQYNINSLTEQDPLIELGVMTMEESQVVRQLFEQMKIQKFRFGLCHGDLSLKNTIVSLTGEITLLDWGNAEVTVTPYGDIIQLLQCQLRGEGPDNEELKAFLEGYGTSVQEQEHELNQARYVLLLKAFDTLRWAIDRSPDQIEFYTTLAKQALEQVWRANSESLM</sequence>
<dbReference type="InterPro" id="IPR051678">
    <property type="entry name" value="AGP_Transferase"/>
</dbReference>
<protein>
    <submittedName>
        <fullName evidence="2">Neomycin-kanamycin phosphotransferase</fullName>
    </submittedName>
</protein>
<gene>
    <name evidence="2" type="ORF">PAHA3_5710</name>
</gene>
<name>A0A100VT16_PAEAM</name>
<proteinExistence type="predicted"/>
<accession>A0A100VT16</accession>
<dbReference type="GO" id="GO:0016740">
    <property type="term" value="F:transferase activity"/>
    <property type="evidence" value="ECO:0007669"/>
    <property type="project" value="UniProtKB-KW"/>
</dbReference>
<dbReference type="InterPro" id="IPR002575">
    <property type="entry name" value="Aminoglycoside_PTrfase"/>
</dbReference>
<evidence type="ECO:0000313" key="3">
    <source>
        <dbReference type="Proteomes" id="UP000069697"/>
    </source>
</evidence>
<comment type="caution">
    <text evidence="2">The sequence shown here is derived from an EMBL/GenBank/DDBJ whole genome shotgun (WGS) entry which is preliminary data.</text>
</comment>
<dbReference type="PANTHER" id="PTHR21310:SF15">
    <property type="entry name" value="AMINOGLYCOSIDE PHOSPHOTRANSFERASE DOMAIN-CONTAINING PROTEIN"/>
    <property type="match status" value="1"/>
</dbReference>
<dbReference type="Proteomes" id="UP000069697">
    <property type="component" value="Unassembled WGS sequence"/>
</dbReference>
<dbReference type="RefSeq" id="WP_062837895.1">
    <property type="nucleotide sequence ID" value="NZ_BCNV01000011.1"/>
</dbReference>
<keyword evidence="2" id="KW-0808">Transferase</keyword>
<evidence type="ECO:0000259" key="1">
    <source>
        <dbReference type="Pfam" id="PF01636"/>
    </source>
</evidence>